<sequence length="71" mass="7079">MKELSLIELELVSGASGECLAAAVFLGVSPLGGPWAVAGAAFTAYSACVAGNDYCNDGTNYGRGGKDGGNY</sequence>
<dbReference type="RefSeq" id="WP_004829817.1">
    <property type="nucleotide sequence ID" value="NZ_KB849467.1"/>
</dbReference>
<dbReference type="AlphaFoldDB" id="N8XDM9"/>
<protein>
    <submittedName>
        <fullName evidence="1">Uncharacterized protein</fullName>
    </submittedName>
</protein>
<name>N8XDM9_ACIBZ</name>
<organism evidence="1 2">
    <name type="scientific">Acinetobacter bereziniae NIPH 3</name>
    <dbReference type="NCBI Taxonomy" id="1217651"/>
    <lineage>
        <taxon>Bacteria</taxon>
        <taxon>Pseudomonadati</taxon>
        <taxon>Pseudomonadota</taxon>
        <taxon>Gammaproteobacteria</taxon>
        <taxon>Moraxellales</taxon>
        <taxon>Moraxellaceae</taxon>
        <taxon>Acinetobacter</taxon>
    </lineage>
</organism>
<comment type="caution">
    <text evidence="1">The sequence shown here is derived from an EMBL/GenBank/DDBJ whole genome shotgun (WGS) entry which is preliminary data.</text>
</comment>
<accession>N8XDM9</accession>
<reference evidence="1 2" key="1">
    <citation type="submission" date="2013-02" db="EMBL/GenBank/DDBJ databases">
        <title>The Genome Sequence of Acinetobacter bereziniae NIPH 3.</title>
        <authorList>
            <consortium name="The Broad Institute Genome Sequencing Platform"/>
            <consortium name="The Broad Institute Genome Sequencing Center for Infectious Disease"/>
            <person name="Cerqueira G."/>
            <person name="Feldgarden M."/>
            <person name="Courvalin P."/>
            <person name="Perichon B."/>
            <person name="Grillot-Courvalin C."/>
            <person name="Clermont D."/>
            <person name="Rocha E."/>
            <person name="Yoon E.-J."/>
            <person name="Nemec A."/>
            <person name="Walker B."/>
            <person name="Young S.K."/>
            <person name="Zeng Q."/>
            <person name="Gargeya S."/>
            <person name="Fitzgerald M."/>
            <person name="Haas B."/>
            <person name="Abouelleil A."/>
            <person name="Alvarado L."/>
            <person name="Arachchi H.M."/>
            <person name="Berlin A.M."/>
            <person name="Chapman S.B."/>
            <person name="Dewar J."/>
            <person name="Goldberg J."/>
            <person name="Griggs A."/>
            <person name="Gujja S."/>
            <person name="Hansen M."/>
            <person name="Howarth C."/>
            <person name="Imamovic A."/>
            <person name="Larimer J."/>
            <person name="McCowan C."/>
            <person name="Murphy C."/>
            <person name="Neiman D."/>
            <person name="Pearson M."/>
            <person name="Priest M."/>
            <person name="Roberts A."/>
            <person name="Saif S."/>
            <person name="Shea T."/>
            <person name="Sisk P."/>
            <person name="Sykes S."/>
            <person name="Wortman J."/>
            <person name="Nusbaum C."/>
            <person name="Birren B."/>
        </authorList>
    </citation>
    <scope>NUCLEOTIDE SEQUENCE [LARGE SCALE GENOMIC DNA]</scope>
    <source>
        <strain evidence="1 2">NIPH 3</strain>
    </source>
</reference>
<dbReference type="EMBL" id="APPK01000026">
    <property type="protein sequence ID" value="ENV22542.1"/>
    <property type="molecule type" value="Genomic_DNA"/>
</dbReference>
<evidence type="ECO:0000313" key="2">
    <source>
        <dbReference type="Proteomes" id="UP000013270"/>
    </source>
</evidence>
<dbReference type="HOGENOM" id="CLU_2911834_0_0_6"/>
<gene>
    <name evidence="1" type="ORF">F963_01536</name>
</gene>
<dbReference type="Proteomes" id="UP000013270">
    <property type="component" value="Unassembled WGS sequence"/>
</dbReference>
<proteinExistence type="predicted"/>
<dbReference type="PATRIC" id="fig|1217651.3.peg.1516"/>
<evidence type="ECO:0000313" key="1">
    <source>
        <dbReference type="EMBL" id="ENV22542.1"/>
    </source>
</evidence>